<evidence type="ECO:0000256" key="1">
    <source>
        <dbReference type="ARBA" id="ARBA00004141"/>
    </source>
</evidence>
<evidence type="ECO:0000313" key="11">
    <source>
        <dbReference type="Proteomes" id="UP000267251"/>
    </source>
</evidence>
<keyword evidence="11" id="KW-1185">Reference proteome</keyword>
<protein>
    <submittedName>
        <fullName evidence="10">Large-conductance mechanosensitive channel</fullName>
    </submittedName>
</protein>
<feature type="non-terminal residue" evidence="10">
    <location>
        <position position="149"/>
    </location>
</feature>
<keyword evidence="2" id="KW-0813">Transport</keyword>
<dbReference type="NCBIfam" id="TIGR00220">
    <property type="entry name" value="mscL"/>
    <property type="match status" value="1"/>
</dbReference>
<keyword evidence="3" id="KW-1003">Cell membrane</keyword>
<accession>A0A4P9Y0L0</accession>
<dbReference type="AlphaFoldDB" id="A0A4P9Y0L0"/>
<feature type="transmembrane region" description="Helical" evidence="9">
    <location>
        <begin position="91"/>
        <end position="115"/>
    </location>
</feature>
<evidence type="ECO:0000256" key="7">
    <source>
        <dbReference type="ARBA" id="ARBA00023136"/>
    </source>
</evidence>
<evidence type="ECO:0000256" key="6">
    <source>
        <dbReference type="ARBA" id="ARBA00023065"/>
    </source>
</evidence>
<proteinExistence type="predicted"/>
<evidence type="ECO:0000256" key="4">
    <source>
        <dbReference type="ARBA" id="ARBA00022692"/>
    </source>
</evidence>
<dbReference type="PANTHER" id="PTHR30266:SF2">
    <property type="entry name" value="LARGE-CONDUCTANCE MECHANOSENSITIVE CHANNEL"/>
    <property type="match status" value="1"/>
</dbReference>
<evidence type="ECO:0000256" key="2">
    <source>
        <dbReference type="ARBA" id="ARBA00022448"/>
    </source>
</evidence>
<dbReference type="InterPro" id="IPR001185">
    <property type="entry name" value="MS_channel"/>
</dbReference>
<keyword evidence="5 9" id="KW-1133">Transmembrane helix</keyword>
<evidence type="ECO:0000256" key="9">
    <source>
        <dbReference type="SAM" id="Phobius"/>
    </source>
</evidence>
<sequence>VYNNFKNFIKDGNTMDLAIGIILGGAFGKVVTSFSSDVLLPPIGILAVLQGVNLQHLFLVLEYPAGKPHQLYPTPEQAQEDGAVTWNYGRFLSVLVDFLLVAISLFLIIQILQILKKGKIYKGKKKCPYCLERVKLMASKCKSCGSELE</sequence>
<dbReference type="InterPro" id="IPR037673">
    <property type="entry name" value="MSC/AndL"/>
</dbReference>
<evidence type="ECO:0000256" key="5">
    <source>
        <dbReference type="ARBA" id="ARBA00022989"/>
    </source>
</evidence>
<dbReference type="PANTHER" id="PTHR30266">
    <property type="entry name" value="MECHANOSENSITIVE CHANNEL MSCL"/>
    <property type="match status" value="1"/>
</dbReference>
<comment type="subcellular location">
    <subcellularLocation>
        <location evidence="1">Membrane</location>
        <topology evidence="1">Multi-pass membrane protein</topology>
    </subcellularLocation>
</comment>
<keyword evidence="4 9" id="KW-0812">Transmembrane</keyword>
<keyword evidence="7 9" id="KW-0472">Membrane</keyword>
<dbReference type="Proteomes" id="UP000267251">
    <property type="component" value="Unassembled WGS sequence"/>
</dbReference>
<gene>
    <name evidence="10" type="ORF">BJ684DRAFT_2647</name>
</gene>
<dbReference type="GO" id="GO:0016020">
    <property type="term" value="C:membrane"/>
    <property type="evidence" value="ECO:0007669"/>
    <property type="project" value="UniProtKB-SubCell"/>
</dbReference>
<keyword evidence="6" id="KW-0406">Ion transport</keyword>
<dbReference type="EMBL" id="KZ988392">
    <property type="protein sequence ID" value="RKP12293.1"/>
    <property type="molecule type" value="Genomic_DNA"/>
</dbReference>
<dbReference type="Gene3D" id="1.10.1200.120">
    <property type="entry name" value="Large-conductance mechanosensitive channel, MscL, domain 1"/>
    <property type="match status" value="1"/>
</dbReference>
<organism evidence="10 11">
    <name type="scientific">Piptocephalis cylindrospora</name>
    <dbReference type="NCBI Taxonomy" id="1907219"/>
    <lineage>
        <taxon>Eukaryota</taxon>
        <taxon>Fungi</taxon>
        <taxon>Fungi incertae sedis</taxon>
        <taxon>Zoopagomycota</taxon>
        <taxon>Zoopagomycotina</taxon>
        <taxon>Zoopagomycetes</taxon>
        <taxon>Zoopagales</taxon>
        <taxon>Piptocephalidaceae</taxon>
        <taxon>Piptocephalis</taxon>
    </lineage>
</organism>
<feature type="non-terminal residue" evidence="10">
    <location>
        <position position="1"/>
    </location>
</feature>
<dbReference type="InterPro" id="IPR036019">
    <property type="entry name" value="MscL_channel"/>
</dbReference>
<evidence type="ECO:0000256" key="8">
    <source>
        <dbReference type="ARBA" id="ARBA00023303"/>
    </source>
</evidence>
<evidence type="ECO:0000256" key="3">
    <source>
        <dbReference type="ARBA" id="ARBA00022475"/>
    </source>
</evidence>
<evidence type="ECO:0000313" key="10">
    <source>
        <dbReference type="EMBL" id="RKP12293.1"/>
    </source>
</evidence>
<name>A0A4P9Y0L0_9FUNG</name>
<dbReference type="OrthoDB" id="10010920at2759"/>
<dbReference type="Pfam" id="PF01741">
    <property type="entry name" value="MscL"/>
    <property type="match status" value="1"/>
</dbReference>
<dbReference type="SUPFAM" id="SSF81330">
    <property type="entry name" value="Gated mechanosensitive channel"/>
    <property type="match status" value="1"/>
</dbReference>
<reference evidence="11" key="1">
    <citation type="journal article" date="2018" name="Nat. Microbiol.">
        <title>Leveraging single-cell genomics to expand the fungal tree of life.</title>
        <authorList>
            <person name="Ahrendt S.R."/>
            <person name="Quandt C.A."/>
            <person name="Ciobanu D."/>
            <person name="Clum A."/>
            <person name="Salamov A."/>
            <person name="Andreopoulos B."/>
            <person name="Cheng J.F."/>
            <person name="Woyke T."/>
            <person name="Pelin A."/>
            <person name="Henrissat B."/>
            <person name="Reynolds N.K."/>
            <person name="Benny G.L."/>
            <person name="Smith M.E."/>
            <person name="James T.Y."/>
            <person name="Grigoriev I.V."/>
        </authorList>
    </citation>
    <scope>NUCLEOTIDE SEQUENCE [LARGE SCALE GENOMIC DNA]</scope>
</reference>
<dbReference type="GO" id="GO:0008381">
    <property type="term" value="F:mechanosensitive monoatomic ion channel activity"/>
    <property type="evidence" value="ECO:0007669"/>
    <property type="project" value="InterPro"/>
</dbReference>
<keyword evidence="8" id="KW-0407">Ion channel</keyword>